<sequence length="180" mass="20493">MGSNYPGIVTYTKSGDKHEDVTQADAQVTKREVQGDGTHDGREENIALKKKAELIEMIQKARNLVECNSDPHTYVFRKSEHNYTDTTVSLYVGISYPAIEGEHIHVDYAKINEKNVLIMVDPGSKWIEAPYGKSWGELVLLQPLRTRLEGILQMNERIEKFETEIEVGFLNLKNWNPNSS</sequence>
<gene>
    <name evidence="1" type="ORF">LSAA_9683</name>
</gene>
<evidence type="ECO:0000313" key="1">
    <source>
        <dbReference type="EMBL" id="CAF2939552.1"/>
    </source>
</evidence>
<protein>
    <submittedName>
        <fullName evidence="1">(salmon louse) hypothetical protein</fullName>
    </submittedName>
</protein>
<organism evidence="1 2">
    <name type="scientific">Lepeophtheirus salmonis</name>
    <name type="common">Salmon louse</name>
    <name type="synonym">Caligus salmonis</name>
    <dbReference type="NCBI Taxonomy" id="72036"/>
    <lineage>
        <taxon>Eukaryota</taxon>
        <taxon>Metazoa</taxon>
        <taxon>Ecdysozoa</taxon>
        <taxon>Arthropoda</taxon>
        <taxon>Crustacea</taxon>
        <taxon>Multicrustacea</taxon>
        <taxon>Hexanauplia</taxon>
        <taxon>Copepoda</taxon>
        <taxon>Siphonostomatoida</taxon>
        <taxon>Caligidae</taxon>
        <taxon>Lepeophtheirus</taxon>
    </lineage>
</organism>
<name>A0A7R8H8J7_LEPSM</name>
<dbReference type="EMBL" id="HG994584">
    <property type="protein sequence ID" value="CAF2939552.1"/>
    <property type="molecule type" value="Genomic_DNA"/>
</dbReference>
<evidence type="ECO:0000313" key="2">
    <source>
        <dbReference type="Proteomes" id="UP000675881"/>
    </source>
</evidence>
<dbReference type="AlphaFoldDB" id="A0A7R8H8J7"/>
<dbReference type="Proteomes" id="UP000675881">
    <property type="component" value="Chromosome 5"/>
</dbReference>
<accession>A0A7R8H8J7</accession>
<keyword evidence="2" id="KW-1185">Reference proteome</keyword>
<proteinExistence type="predicted"/>
<reference evidence="1" key="1">
    <citation type="submission" date="2021-02" db="EMBL/GenBank/DDBJ databases">
        <authorList>
            <person name="Bekaert M."/>
        </authorList>
    </citation>
    <scope>NUCLEOTIDE SEQUENCE</scope>
    <source>
        <strain evidence="1">IoA-00</strain>
    </source>
</reference>